<feature type="transmembrane region" description="Helical" evidence="1">
    <location>
        <begin position="319"/>
        <end position="339"/>
    </location>
</feature>
<accession>A0A9Y1BM26</accession>
<proteinExistence type="predicted"/>
<sequence length="469" mass="55102">MLNNQKMHPRFTDSASDIMIIYPYGWVFILAVLELLSGIKSIYIVMYGSIFLSLILLMSIFAIFKSNQNKGFFTLIVFTTLTLDDYIKLPIRLSYMLPGTLGFIFILIFFAHWNYESKDALKQVSYRKLSFFSVLYGSFWTIHHFTSIILFPLVVFLIFYILILKENERRRVIMYFFGLMLLVLLASLTFLYKYMLVLIKGGSLTIDIIGNPVWIPISIFDWFEKSSYLLYGLPFIIILVIGTLLVFTNKKFDQILPLIFILTIFTFRIFTYYIYRSNTLFYRLGIFFSLSIGIFIAKTTTYPELILDLKKYSKRIQKIDLSSIFIIVLLLSNLLNPLFSKSLDENRYDTFASFISEHPSVYKESDIEIVLSVDIENCVFIDFYNVTPIQALFENLLLAKWEGTNYSYYRIEKEVTIKRILFFVESNKTNYIFFSSVMDFDLKQELFISLQIYGFSIYKIIGESIILIK</sequence>
<organism evidence="2">
    <name type="scientific">Candidatus Heimdallarchaeum aukensis</name>
    <dbReference type="NCBI Taxonomy" id="2876573"/>
    <lineage>
        <taxon>Archaea</taxon>
        <taxon>Promethearchaeati</taxon>
        <taxon>Candidatus Heimdallarchaeota</taxon>
        <taxon>Candidatus Heimdallarchaeia (ex Rinke et al. 2021) (nom. nud.)</taxon>
        <taxon>Candidatus Heimdallarchaeales</taxon>
        <taxon>Candidatus Heimdallarchaeaceae</taxon>
        <taxon>Candidatus Heimdallarchaeum</taxon>
    </lineage>
</organism>
<name>A0A9Y1BM26_9ARCH</name>
<feature type="transmembrane region" description="Helical" evidence="1">
    <location>
        <begin position="94"/>
        <end position="115"/>
    </location>
</feature>
<feature type="transmembrane region" description="Helical" evidence="1">
    <location>
        <begin position="280"/>
        <end position="298"/>
    </location>
</feature>
<feature type="transmembrane region" description="Helical" evidence="1">
    <location>
        <begin position="135"/>
        <end position="160"/>
    </location>
</feature>
<reference evidence="2" key="1">
    <citation type="journal article" date="2022" name="Nat. Microbiol.">
        <title>Unique mobile elements and scalable gene flow at the prokaryote-eukaryote boundary revealed by circularized Asgard archaea genomes.</title>
        <authorList>
            <person name="Wu F."/>
            <person name="Speth D.R."/>
            <person name="Philosof A."/>
            <person name="Cremiere A."/>
            <person name="Narayanan A."/>
            <person name="Barco R.A."/>
            <person name="Connon S.A."/>
            <person name="Amend J.P."/>
            <person name="Antoshechkin I.A."/>
            <person name="Orphan V.J."/>
        </authorList>
    </citation>
    <scope>NUCLEOTIDE SEQUENCE</scope>
    <source>
        <strain evidence="2">PM71</strain>
    </source>
</reference>
<feature type="transmembrane region" description="Helical" evidence="1">
    <location>
        <begin position="20"/>
        <end position="37"/>
    </location>
</feature>
<feature type="transmembrane region" description="Helical" evidence="1">
    <location>
        <begin position="228"/>
        <end position="248"/>
    </location>
</feature>
<keyword evidence="1" id="KW-0472">Membrane</keyword>
<evidence type="ECO:0000256" key="1">
    <source>
        <dbReference type="SAM" id="Phobius"/>
    </source>
</evidence>
<feature type="transmembrane region" description="Helical" evidence="1">
    <location>
        <begin position="172"/>
        <end position="192"/>
    </location>
</feature>
<gene>
    <name evidence="2" type="ORF">K9W45_03570</name>
</gene>
<feature type="transmembrane region" description="Helical" evidence="1">
    <location>
        <begin position="255"/>
        <end position="274"/>
    </location>
</feature>
<feature type="transmembrane region" description="Helical" evidence="1">
    <location>
        <begin position="44"/>
        <end position="64"/>
    </location>
</feature>
<dbReference type="AlphaFoldDB" id="A0A9Y1BM26"/>
<dbReference type="EMBL" id="CP084166">
    <property type="protein sequence ID" value="UJG41551.1"/>
    <property type="molecule type" value="Genomic_DNA"/>
</dbReference>
<keyword evidence="1" id="KW-1133">Transmembrane helix</keyword>
<protein>
    <submittedName>
        <fullName evidence="2">Uncharacterized protein</fullName>
    </submittedName>
</protein>
<dbReference type="Proteomes" id="UP001201020">
    <property type="component" value="Chromosome"/>
</dbReference>
<evidence type="ECO:0000313" key="2">
    <source>
        <dbReference type="EMBL" id="UJG41551.1"/>
    </source>
</evidence>
<keyword evidence="1" id="KW-0812">Transmembrane</keyword>